<dbReference type="EMBL" id="BOPG01000077">
    <property type="protein sequence ID" value="GIJ62405.1"/>
    <property type="molecule type" value="Genomic_DNA"/>
</dbReference>
<dbReference type="Pfam" id="PF00482">
    <property type="entry name" value="T2SSF"/>
    <property type="match status" value="1"/>
</dbReference>
<evidence type="ECO:0000256" key="1">
    <source>
        <dbReference type="ARBA" id="ARBA00004651"/>
    </source>
</evidence>
<evidence type="ECO:0000256" key="4">
    <source>
        <dbReference type="ARBA" id="ARBA00022989"/>
    </source>
</evidence>
<protein>
    <submittedName>
        <fullName evidence="8">Type II secretion system protein</fullName>
    </submittedName>
</protein>
<proteinExistence type="predicted"/>
<evidence type="ECO:0000256" key="2">
    <source>
        <dbReference type="ARBA" id="ARBA00022475"/>
    </source>
</evidence>
<name>A0A8J3ZIZ7_9ACTN</name>
<evidence type="ECO:0000256" key="3">
    <source>
        <dbReference type="ARBA" id="ARBA00022692"/>
    </source>
</evidence>
<gene>
    <name evidence="8" type="ORF">Vau01_099210</name>
</gene>
<dbReference type="PANTHER" id="PTHR35007:SF1">
    <property type="entry name" value="PILUS ASSEMBLY PROTEIN"/>
    <property type="match status" value="1"/>
</dbReference>
<evidence type="ECO:0000256" key="5">
    <source>
        <dbReference type="ARBA" id="ARBA00023136"/>
    </source>
</evidence>
<keyword evidence="5 6" id="KW-0472">Membrane</keyword>
<keyword evidence="4 6" id="KW-1133">Transmembrane helix</keyword>
<dbReference type="Proteomes" id="UP000612585">
    <property type="component" value="Unassembled WGS sequence"/>
</dbReference>
<feature type="transmembrane region" description="Helical" evidence="6">
    <location>
        <begin position="262"/>
        <end position="282"/>
    </location>
</feature>
<dbReference type="PANTHER" id="PTHR35007">
    <property type="entry name" value="INTEGRAL MEMBRANE PROTEIN-RELATED"/>
    <property type="match status" value="1"/>
</dbReference>
<dbReference type="RefSeq" id="WP_239152550.1">
    <property type="nucleotide sequence ID" value="NZ_BOPG01000077.1"/>
</dbReference>
<comment type="caution">
    <text evidence="8">The sequence shown here is derived from an EMBL/GenBank/DDBJ whole genome shotgun (WGS) entry which is preliminary data.</text>
</comment>
<feature type="domain" description="Type II secretion system protein GspF" evidence="7">
    <location>
        <begin position="149"/>
        <end position="276"/>
    </location>
</feature>
<dbReference type="AlphaFoldDB" id="A0A8J3ZIZ7"/>
<dbReference type="GO" id="GO:0005886">
    <property type="term" value="C:plasma membrane"/>
    <property type="evidence" value="ECO:0007669"/>
    <property type="project" value="UniProtKB-SubCell"/>
</dbReference>
<comment type="subcellular location">
    <subcellularLocation>
        <location evidence="1">Cell membrane</location>
        <topology evidence="1">Multi-pass membrane protein</topology>
    </subcellularLocation>
</comment>
<accession>A0A8J3ZIZ7</accession>
<evidence type="ECO:0000259" key="7">
    <source>
        <dbReference type="Pfam" id="PF00482"/>
    </source>
</evidence>
<dbReference type="InterPro" id="IPR018076">
    <property type="entry name" value="T2SS_GspF_dom"/>
</dbReference>
<keyword evidence="9" id="KW-1185">Reference proteome</keyword>
<sequence length="285" mass="30044">MMVELLTGGGFGAGLALVAYGVRPPRRHLAEVLAALRNPPTAQPVGRRRAYAIAAEPARRFGLPRERVRHDLAVVGKDPAQHLAEQTAATLFGALVIPAALASLGFGGQVPLWLGIVGAAAGFRWTDAALHTRAETRRAELRHALAMLLNLLTISLARGAGVEQAVDEASSICTGWAADRIRQTLATARLLRQPPWQALGELGDQTGVTELSELASAMALAGTEGARVRTSLSARAAAMRQSATAAMETEAERASSRMSVPLLVLGIGYLIFLLYPPLVGIAQTL</sequence>
<reference evidence="8" key="1">
    <citation type="submission" date="2021-01" db="EMBL/GenBank/DDBJ databases">
        <title>Whole genome shotgun sequence of Virgisporangium aurantiacum NBRC 16421.</title>
        <authorList>
            <person name="Komaki H."/>
            <person name="Tamura T."/>
        </authorList>
    </citation>
    <scope>NUCLEOTIDE SEQUENCE</scope>
    <source>
        <strain evidence="8">NBRC 16421</strain>
    </source>
</reference>
<evidence type="ECO:0000313" key="9">
    <source>
        <dbReference type="Proteomes" id="UP000612585"/>
    </source>
</evidence>
<evidence type="ECO:0000256" key="6">
    <source>
        <dbReference type="SAM" id="Phobius"/>
    </source>
</evidence>
<organism evidence="8 9">
    <name type="scientific">Virgisporangium aurantiacum</name>
    <dbReference type="NCBI Taxonomy" id="175570"/>
    <lineage>
        <taxon>Bacteria</taxon>
        <taxon>Bacillati</taxon>
        <taxon>Actinomycetota</taxon>
        <taxon>Actinomycetes</taxon>
        <taxon>Micromonosporales</taxon>
        <taxon>Micromonosporaceae</taxon>
        <taxon>Virgisporangium</taxon>
    </lineage>
</organism>
<evidence type="ECO:0000313" key="8">
    <source>
        <dbReference type="EMBL" id="GIJ62405.1"/>
    </source>
</evidence>
<keyword evidence="3 6" id="KW-0812">Transmembrane</keyword>
<keyword evidence="2" id="KW-1003">Cell membrane</keyword>